<dbReference type="STRING" id="1123062.SAMN02745775_103364"/>
<dbReference type="Proteomes" id="UP000199473">
    <property type="component" value="Unassembled WGS sequence"/>
</dbReference>
<sequence length="226" mass="24826">MAEAETDPRLGAYQDPGSATKALGLKPFIHETAKVRDSEFGIYTEVGARSTVVETVFGDYSYVVHDSQIIYATIGRFCSIASHVRINPGNHPLDRVALSHVTYRASAYGLGEDEAGFFDWRRQKRVTLGHDVWLGHGVIVLPGVSIGTGAAIGAGAVVTKDVPPFAIVVGNPGRVLRFRFPDAVRDSLLRIAWWDWPRDRLAAGIAEMRNLSAEDFCRRHDRHGAD</sequence>
<dbReference type="SUPFAM" id="SSF51161">
    <property type="entry name" value="Trimeric LpxA-like enzymes"/>
    <property type="match status" value="1"/>
</dbReference>
<dbReference type="PANTHER" id="PTHR43300:SF11">
    <property type="entry name" value="ACETYLTRANSFERASE RV3034C-RELATED"/>
    <property type="match status" value="1"/>
</dbReference>
<reference evidence="5 6" key="1">
    <citation type="submission" date="2016-10" db="EMBL/GenBank/DDBJ databases">
        <authorList>
            <person name="de Groot N.N."/>
        </authorList>
    </citation>
    <scope>NUCLEOTIDE SEQUENCE [LARGE SCALE GENOMIC DNA]</scope>
    <source>
        <strain evidence="5 6">DSM 19981</strain>
    </source>
</reference>
<keyword evidence="6" id="KW-1185">Reference proteome</keyword>
<dbReference type="InterPro" id="IPR050179">
    <property type="entry name" value="Trans_hexapeptide_repeat"/>
</dbReference>
<name>A0A1I4AE46_9PROT</name>
<dbReference type="GO" id="GO:0016746">
    <property type="term" value="F:acyltransferase activity"/>
    <property type="evidence" value="ECO:0007669"/>
    <property type="project" value="UniProtKB-KW"/>
</dbReference>
<dbReference type="PROSITE" id="PS00101">
    <property type="entry name" value="HEXAPEP_TRANSFERASES"/>
    <property type="match status" value="1"/>
</dbReference>
<comment type="similarity">
    <text evidence="1">Belongs to the transferase hexapeptide repeat family.</text>
</comment>
<accession>A0A1I4AE46</accession>
<evidence type="ECO:0000313" key="5">
    <source>
        <dbReference type="EMBL" id="SFK54337.1"/>
    </source>
</evidence>
<dbReference type="Gene3D" id="2.160.10.10">
    <property type="entry name" value="Hexapeptide repeat proteins"/>
    <property type="match status" value="1"/>
</dbReference>
<dbReference type="NCBIfam" id="TIGR03308">
    <property type="entry name" value="phn_thr-fam"/>
    <property type="match status" value="1"/>
</dbReference>
<dbReference type="RefSeq" id="WP_092959666.1">
    <property type="nucleotide sequence ID" value="NZ_FOSQ01000003.1"/>
</dbReference>
<gene>
    <name evidence="5" type="ORF">SAMN02745775_103364</name>
</gene>
<protein>
    <recommendedName>
        <fullName evidence="7">Phosphonate metabolim protein, transferase hexapeptide repeat family</fullName>
    </recommendedName>
</protein>
<evidence type="ECO:0000256" key="2">
    <source>
        <dbReference type="ARBA" id="ARBA00022679"/>
    </source>
</evidence>
<dbReference type="InterPro" id="IPR017694">
    <property type="entry name" value="Phosphonate_tfrase_rpt"/>
</dbReference>
<keyword evidence="4" id="KW-0012">Acyltransferase</keyword>
<keyword evidence="2" id="KW-0808">Transferase</keyword>
<dbReference type="InterPro" id="IPR011004">
    <property type="entry name" value="Trimer_LpxA-like_sf"/>
</dbReference>
<dbReference type="InterPro" id="IPR001451">
    <property type="entry name" value="Hexapep"/>
</dbReference>
<dbReference type="EMBL" id="FOSQ01000003">
    <property type="protein sequence ID" value="SFK54337.1"/>
    <property type="molecule type" value="Genomic_DNA"/>
</dbReference>
<evidence type="ECO:0000256" key="4">
    <source>
        <dbReference type="ARBA" id="ARBA00023315"/>
    </source>
</evidence>
<evidence type="ECO:0000256" key="1">
    <source>
        <dbReference type="ARBA" id="ARBA00007274"/>
    </source>
</evidence>
<keyword evidence="3" id="KW-0677">Repeat</keyword>
<organism evidence="5 6">
    <name type="scientific">Falsiroseomonas stagni DSM 19981</name>
    <dbReference type="NCBI Taxonomy" id="1123062"/>
    <lineage>
        <taxon>Bacteria</taxon>
        <taxon>Pseudomonadati</taxon>
        <taxon>Pseudomonadota</taxon>
        <taxon>Alphaproteobacteria</taxon>
        <taxon>Acetobacterales</taxon>
        <taxon>Roseomonadaceae</taxon>
        <taxon>Falsiroseomonas</taxon>
    </lineage>
</organism>
<dbReference type="InterPro" id="IPR018357">
    <property type="entry name" value="Hexapep_transf_CS"/>
</dbReference>
<dbReference type="Pfam" id="PF00132">
    <property type="entry name" value="Hexapep"/>
    <property type="match status" value="1"/>
</dbReference>
<evidence type="ECO:0000313" key="6">
    <source>
        <dbReference type="Proteomes" id="UP000199473"/>
    </source>
</evidence>
<proteinExistence type="inferred from homology"/>
<evidence type="ECO:0000256" key="3">
    <source>
        <dbReference type="ARBA" id="ARBA00022737"/>
    </source>
</evidence>
<dbReference type="PANTHER" id="PTHR43300">
    <property type="entry name" value="ACETYLTRANSFERASE"/>
    <property type="match status" value="1"/>
</dbReference>
<dbReference type="OrthoDB" id="9815592at2"/>
<evidence type="ECO:0008006" key="7">
    <source>
        <dbReference type="Google" id="ProtNLM"/>
    </source>
</evidence>
<dbReference type="CDD" id="cd03349">
    <property type="entry name" value="LbH_XAT"/>
    <property type="match status" value="1"/>
</dbReference>
<dbReference type="AlphaFoldDB" id="A0A1I4AE46"/>